<dbReference type="InterPro" id="IPR050300">
    <property type="entry name" value="GDXG_lipolytic_enzyme"/>
</dbReference>
<dbReference type="InterPro" id="IPR013094">
    <property type="entry name" value="AB_hydrolase_3"/>
</dbReference>
<reference evidence="3 4" key="1">
    <citation type="submission" date="2016-07" db="EMBL/GenBank/DDBJ databases">
        <title>Pervasive Adenine N6-methylation of Active Genes in Fungi.</title>
        <authorList>
            <consortium name="DOE Joint Genome Institute"/>
            <person name="Mondo S.J."/>
            <person name="Dannebaum R.O."/>
            <person name="Kuo R.C."/>
            <person name="Labutti K."/>
            <person name="Haridas S."/>
            <person name="Kuo A."/>
            <person name="Salamov A."/>
            <person name="Ahrendt S.R."/>
            <person name="Lipzen A."/>
            <person name="Sullivan W."/>
            <person name="Andreopoulos W.B."/>
            <person name="Clum A."/>
            <person name="Lindquist E."/>
            <person name="Daum C."/>
            <person name="Ramamoorthy G.K."/>
            <person name="Gryganskyi A."/>
            <person name="Culley D."/>
            <person name="Magnuson J.K."/>
            <person name="James T.Y."/>
            <person name="O'Malley M.A."/>
            <person name="Stajich J.E."/>
            <person name="Spatafora J.W."/>
            <person name="Visel A."/>
            <person name="Grigoriev I.V."/>
        </authorList>
    </citation>
    <scope>NUCLEOTIDE SEQUENCE [LARGE SCALE GENOMIC DNA]</scope>
    <source>
        <strain evidence="3 4">NRRL 1336</strain>
    </source>
</reference>
<protein>
    <submittedName>
        <fullName evidence="3">Alpha/beta hydrolase fold-domain-containing protein</fullName>
    </submittedName>
</protein>
<gene>
    <name evidence="3" type="ORF">BCR42DRAFT_401807</name>
</gene>
<dbReference type="InterPro" id="IPR029058">
    <property type="entry name" value="AB_hydrolase_fold"/>
</dbReference>
<evidence type="ECO:0000259" key="2">
    <source>
        <dbReference type="Pfam" id="PF07859"/>
    </source>
</evidence>
<evidence type="ECO:0000313" key="4">
    <source>
        <dbReference type="Proteomes" id="UP000193560"/>
    </source>
</evidence>
<dbReference type="Pfam" id="PF07859">
    <property type="entry name" value="Abhydrolase_3"/>
    <property type="match status" value="1"/>
</dbReference>
<accession>A0A1X2J311</accession>
<keyword evidence="4" id="KW-1185">Reference proteome</keyword>
<evidence type="ECO:0000256" key="1">
    <source>
        <dbReference type="ARBA" id="ARBA00022801"/>
    </source>
</evidence>
<name>A0A1X2J311_9FUNG</name>
<dbReference type="STRING" id="90262.A0A1X2J311"/>
<dbReference type="AlphaFoldDB" id="A0A1X2J311"/>
<comment type="caution">
    <text evidence="3">The sequence shown here is derived from an EMBL/GenBank/DDBJ whole genome shotgun (WGS) entry which is preliminary data.</text>
</comment>
<keyword evidence="1 3" id="KW-0378">Hydrolase</keyword>
<dbReference type="PANTHER" id="PTHR48081">
    <property type="entry name" value="AB HYDROLASE SUPERFAMILY PROTEIN C4A8.06C"/>
    <property type="match status" value="1"/>
</dbReference>
<dbReference type="PANTHER" id="PTHR48081:SF8">
    <property type="entry name" value="ALPHA_BETA HYDROLASE FOLD-3 DOMAIN-CONTAINING PROTEIN-RELATED"/>
    <property type="match status" value="1"/>
</dbReference>
<organism evidence="3 4">
    <name type="scientific">Absidia repens</name>
    <dbReference type="NCBI Taxonomy" id="90262"/>
    <lineage>
        <taxon>Eukaryota</taxon>
        <taxon>Fungi</taxon>
        <taxon>Fungi incertae sedis</taxon>
        <taxon>Mucoromycota</taxon>
        <taxon>Mucoromycotina</taxon>
        <taxon>Mucoromycetes</taxon>
        <taxon>Mucorales</taxon>
        <taxon>Cunninghamellaceae</taxon>
        <taxon>Absidia</taxon>
    </lineage>
</organism>
<feature type="domain" description="Alpha/beta hydrolase fold-3" evidence="2">
    <location>
        <begin position="86"/>
        <end position="297"/>
    </location>
</feature>
<dbReference type="EMBL" id="MCGE01000001">
    <property type="protein sequence ID" value="ORZ26216.1"/>
    <property type="molecule type" value="Genomic_DNA"/>
</dbReference>
<dbReference type="Proteomes" id="UP000193560">
    <property type="component" value="Unassembled WGS sequence"/>
</dbReference>
<dbReference type="SUPFAM" id="SSF53474">
    <property type="entry name" value="alpha/beta-Hydrolases"/>
    <property type="match status" value="1"/>
</dbReference>
<dbReference type="Gene3D" id="3.40.50.1820">
    <property type="entry name" value="alpha/beta hydrolase"/>
    <property type="match status" value="1"/>
</dbReference>
<sequence>MTINQYPCHPVYQATFEAMNKLGFRLSSPDYVQTRHIVDTKPLPEGVVLPESIVEEKVITAGLDNQSVTLTIVRPAGTENEVLPGLVYFHGGGYVLGSYHGSEKLLKDLAKSVHTAVIFVDYSLSPEVKFPVAVEECYSSVLWLHENAASLKVDPSKLAVAGDSAGGNLSTVTSILLKQRNHSDILKGQVLLYPVVAQSSVDYESYKVYGDGDYFLSRDDMAFFFNAYLDGQEVPKDVRVAPLLATLDELKDLPPALVLTAECDVLRDEGEEYARRLTDAGVDACCIRTIGAIHGYLTMPLDTPQYRRSISLITDFLKNDVFGI</sequence>
<evidence type="ECO:0000313" key="3">
    <source>
        <dbReference type="EMBL" id="ORZ26216.1"/>
    </source>
</evidence>
<dbReference type="OrthoDB" id="408631at2759"/>
<proteinExistence type="predicted"/>
<dbReference type="GO" id="GO:0016787">
    <property type="term" value="F:hydrolase activity"/>
    <property type="evidence" value="ECO:0007669"/>
    <property type="project" value="UniProtKB-KW"/>
</dbReference>